<evidence type="ECO:0000313" key="1">
    <source>
        <dbReference type="EMBL" id="RVX02162.1"/>
    </source>
</evidence>
<dbReference type="AlphaFoldDB" id="A0A438IZQ4"/>
<dbReference type="PANTHER" id="PTHR37610:SF77">
    <property type="entry name" value="INTEGRASE CATALYTIC DOMAIN-CONTAINING PROTEIN"/>
    <property type="match status" value="1"/>
</dbReference>
<sequence length="363" mass="41253">MKENRKGKGNHYRNYGSQDKWMWIVLLVGVVDVNRMCGNLLVRFAAACAQGQLGLRQVFKCRSLSPSPLRLAAGENTIVRFSGKNYLALEFQFRNLVKGKELWSHIDGKSEAPAGGTDLAQWDNKDARIVSWLLGSIEPHMVNNLRCFTIAKEMWEYLRPIYNQDNNARRFQLELEIANYSQGNLSIDQFYGGFLNLWSEYSSIVHAKIPQAALSALQDVHAESQRDQFLMKLRSEFETTRAGFIPRWLTWPMPLREEEETRQKFNATAARNMGILHGIAARNSATIAGKMAISLRNAKYDPKTNRHRHFIRMFRSHHFLSFELQGKSFQLTPSWLPIAVLPITAVGTLGHGLGVRDGDSEGA</sequence>
<name>A0A438IZQ4_VITVI</name>
<accession>A0A438IZQ4</accession>
<proteinExistence type="predicted"/>
<dbReference type="EMBL" id="QGNW01000072">
    <property type="protein sequence ID" value="RVX02162.1"/>
    <property type="molecule type" value="Genomic_DNA"/>
</dbReference>
<dbReference type="PANTHER" id="PTHR37610">
    <property type="entry name" value="CCHC-TYPE DOMAIN-CONTAINING PROTEIN"/>
    <property type="match status" value="1"/>
</dbReference>
<reference evidence="1 2" key="1">
    <citation type="journal article" date="2018" name="PLoS Genet.">
        <title>Population sequencing reveals clonal diversity and ancestral inbreeding in the grapevine cultivar Chardonnay.</title>
        <authorList>
            <person name="Roach M.J."/>
            <person name="Johnson D.L."/>
            <person name="Bohlmann J."/>
            <person name="van Vuuren H.J."/>
            <person name="Jones S.J."/>
            <person name="Pretorius I.S."/>
            <person name="Schmidt S.A."/>
            <person name="Borneman A.R."/>
        </authorList>
    </citation>
    <scope>NUCLEOTIDE SEQUENCE [LARGE SCALE GENOMIC DNA]</scope>
    <source>
        <strain evidence="2">cv. Chardonnay</strain>
        <tissue evidence="1">Leaf</tissue>
    </source>
</reference>
<gene>
    <name evidence="1" type="ORF">CK203_025469</name>
</gene>
<protein>
    <recommendedName>
        <fullName evidence="3">Retrotransposon gag domain-containing protein</fullName>
    </recommendedName>
</protein>
<comment type="caution">
    <text evidence="1">The sequence shown here is derived from an EMBL/GenBank/DDBJ whole genome shotgun (WGS) entry which is preliminary data.</text>
</comment>
<dbReference type="Pfam" id="PF14223">
    <property type="entry name" value="Retrotran_gag_2"/>
    <property type="match status" value="1"/>
</dbReference>
<evidence type="ECO:0008006" key="3">
    <source>
        <dbReference type="Google" id="ProtNLM"/>
    </source>
</evidence>
<organism evidence="1 2">
    <name type="scientific">Vitis vinifera</name>
    <name type="common">Grape</name>
    <dbReference type="NCBI Taxonomy" id="29760"/>
    <lineage>
        <taxon>Eukaryota</taxon>
        <taxon>Viridiplantae</taxon>
        <taxon>Streptophyta</taxon>
        <taxon>Embryophyta</taxon>
        <taxon>Tracheophyta</taxon>
        <taxon>Spermatophyta</taxon>
        <taxon>Magnoliopsida</taxon>
        <taxon>eudicotyledons</taxon>
        <taxon>Gunneridae</taxon>
        <taxon>Pentapetalae</taxon>
        <taxon>rosids</taxon>
        <taxon>Vitales</taxon>
        <taxon>Vitaceae</taxon>
        <taxon>Viteae</taxon>
        <taxon>Vitis</taxon>
    </lineage>
</organism>
<dbReference type="Proteomes" id="UP000288805">
    <property type="component" value="Unassembled WGS sequence"/>
</dbReference>
<evidence type="ECO:0000313" key="2">
    <source>
        <dbReference type="Proteomes" id="UP000288805"/>
    </source>
</evidence>